<dbReference type="AlphaFoldDB" id="E1QNA0"/>
<protein>
    <submittedName>
        <fullName evidence="2">Uncharacterized protein</fullName>
    </submittedName>
</protein>
<proteinExistence type="predicted"/>
<name>E1QNA0_VULDI</name>
<dbReference type="RefSeq" id="WP_013335795.1">
    <property type="nucleotide sequence ID" value="NC_014537.1"/>
</dbReference>
<sequence length="162" mass="18171">MGGFREELNGAVRLINSVLIVQVISMVISVIALYLIHDLIVHASLMALSMVLLVAALIDLLRVLSKVKELYLTRIRDAIWTHKAALDVNRESRELWVRARDYVMALLIMVIASLSLTPYLLIKSLGLAPPYCVITWVNLALLVTTSLTEVYVIARVECSIWI</sequence>
<accession>E1QNA0</accession>
<gene>
    <name evidence="2" type="ordered locus">Vdis_0675</name>
</gene>
<feature type="transmembrane region" description="Helical" evidence="1">
    <location>
        <begin position="102"/>
        <end position="121"/>
    </location>
</feature>
<dbReference type="OrthoDB" id="29221at2157"/>
<evidence type="ECO:0000313" key="2">
    <source>
        <dbReference type="EMBL" id="ADN50070.1"/>
    </source>
</evidence>
<dbReference type="EMBL" id="CP002100">
    <property type="protein sequence ID" value="ADN50070.1"/>
    <property type="molecule type" value="Genomic_DNA"/>
</dbReference>
<keyword evidence="3" id="KW-1185">Reference proteome</keyword>
<dbReference type="GeneID" id="9751598"/>
<keyword evidence="1" id="KW-1133">Transmembrane helix</keyword>
<dbReference type="eggNOG" id="arCOG13797">
    <property type="taxonomic scope" value="Archaea"/>
</dbReference>
<organism evidence="2 3">
    <name type="scientific">Vulcanisaeta distributa (strain DSM 14429 / JCM 11212 / NBRC 100878 / IC-017)</name>
    <dbReference type="NCBI Taxonomy" id="572478"/>
    <lineage>
        <taxon>Archaea</taxon>
        <taxon>Thermoproteota</taxon>
        <taxon>Thermoprotei</taxon>
        <taxon>Thermoproteales</taxon>
        <taxon>Thermoproteaceae</taxon>
        <taxon>Vulcanisaeta</taxon>
    </lineage>
</organism>
<evidence type="ECO:0000313" key="3">
    <source>
        <dbReference type="Proteomes" id="UP000006681"/>
    </source>
</evidence>
<dbReference type="Proteomes" id="UP000006681">
    <property type="component" value="Chromosome"/>
</dbReference>
<reference evidence="3" key="2">
    <citation type="journal article" date="2010" name="Stand. Genomic Sci.">
        <title>Complete genome sequence of Vulcanisaeta distributa type strain (IC-017T).</title>
        <authorList>
            <person name="Mavromatis K."/>
            <person name="Sikorski J."/>
            <person name="Pabst E."/>
            <person name="Teshima H."/>
            <person name="Lapidus A."/>
            <person name="Lucas S."/>
            <person name="Nolan M."/>
            <person name="Glavina Del Rio T."/>
            <person name="Cheng J."/>
            <person name="Bruce D."/>
            <person name="Goodwin L."/>
            <person name="Pitluck S."/>
            <person name="Liolios K."/>
            <person name="Ivanova N."/>
            <person name="Mikhailova N."/>
            <person name="Pati A."/>
            <person name="Chen A."/>
            <person name="Palaniappan K."/>
            <person name="Land M."/>
            <person name="Hauser L."/>
            <person name="Chang Y."/>
            <person name="Jeffries C."/>
            <person name="Rohde M."/>
            <person name="Spring S."/>
            <person name="Goker M."/>
            <person name="Wirth R."/>
            <person name="Woyke T."/>
            <person name="Bristow J."/>
            <person name="Eisen J."/>
            <person name="Markowitz V."/>
            <person name="Hugenholtz P."/>
            <person name="Klenk H."/>
            <person name="Kyrpides N."/>
        </authorList>
    </citation>
    <scope>NUCLEOTIDE SEQUENCE [LARGE SCALE GENOMIC DNA]</scope>
    <source>
        <strain evidence="3">DSM 14429 / JCM 11212 / NBRC 100878 / IC-017</strain>
    </source>
</reference>
<dbReference type="KEGG" id="vdi:Vdis_0675"/>
<reference evidence="2 3" key="1">
    <citation type="journal article" date="2010" name="Stand. Genomic Sci.">
        <title>Complete genome sequence of Vulcanisaeta distributa type strain (IC-017).</title>
        <authorList>
            <person name="Mavromatis K."/>
            <person name="Sikorski J."/>
            <person name="Pabst E."/>
            <person name="Teshima H."/>
            <person name="Lapidus A."/>
            <person name="Lucas S."/>
            <person name="Nolan M."/>
            <person name="Glavina Del Rio T."/>
            <person name="Cheng J.F."/>
            <person name="Bruce D."/>
            <person name="Goodwin L."/>
            <person name="Pitluck S."/>
            <person name="Liolios K."/>
            <person name="Ivanova N."/>
            <person name="Mikhailova N."/>
            <person name="Pati A."/>
            <person name="Chen A."/>
            <person name="Palaniappan K."/>
            <person name="Land M."/>
            <person name="Hauser L."/>
            <person name="Chang Y.J."/>
            <person name="Jeffries C.D."/>
            <person name="Rohde M."/>
            <person name="Spring S."/>
            <person name="Goker M."/>
            <person name="Wirth R."/>
            <person name="Woyke T."/>
            <person name="Bristow J."/>
            <person name="Eisen J.A."/>
            <person name="Markowitz V."/>
            <person name="Hugenholtz P."/>
            <person name="Klenk H.P."/>
            <person name="Kyrpides N.C."/>
        </authorList>
    </citation>
    <scope>NUCLEOTIDE SEQUENCE [LARGE SCALE GENOMIC DNA]</scope>
    <source>
        <strain evidence="3">DSM 14429 / JCM 11212 / NBRC 100878 / IC-017</strain>
    </source>
</reference>
<evidence type="ECO:0000256" key="1">
    <source>
        <dbReference type="SAM" id="Phobius"/>
    </source>
</evidence>
<dbReference type="HOGENOM" id="CLU_1631747_0_0_2"/>
<keyword evidence="1" id="KW-0812">Transmembrane</keyword>
<feature type="transmembrane region" description="Helical" evidence="1">
    <location>
        <begin position="133"/>
        <end position="154"/>
    </location>
</feature>
<keyword evidence="1" id="KW-0472">Membrane</keyword>
<feature type="transmembrane region" description="Helical" evidence="1">
    <location>
        <begin position="42"/>
        <end position="64"/>
    </location>
</feature>
<feature type="transmembrane region" description="Helical" evidence="1">
    <location>
        <begin position="12"/>
        <end position="36"/>
    </location>
</feature>